<reference evidence="1 2" key="1">
    <citation type="journal article" date="2017" name="Int J Environ Stud">
        <title>Does the Miocene-Pliocene relict legume Oxytropis triphylla form nitrogen-fixing nodules with a combination of bacterial strains?</title>
        <authorList>
            <person name="Safronova V."/>
            <person name="Belimov A."/>
            <person name="Sazanova A."/>
            <person name="Kuznetsova I."/>
            <person name="Popova J."/>
            <person name="Andronov E."/>
            <person name="Verkhozina A."/>
            <person name="Tikhonovich I."/>
        </authorList>
    </citation>
    <scope>NUCLEOTIDE SEQUENCE [LARGE SCALE GENOMIC DNA]</scope>
    <source>
        <strain evidence="1 2">Tri-38</strain>
    </source>
</reference>
<proteinExistence type="predicted"/>
<dbReference type="Proteomes" id="UP000232163">
    <property type="component" value="Unassembled WGS sequence"/>
</dbReference>
<name>A0A2N9W0Z8_9HYPH</name>
<accession>A0A2N9W0Z8</accession>
<evidence type="ECO:0000313" key="1">
    <source>
        <dbReference type="EMBL" id="PIO45416.1"/>
    </source>
</evidence>
<sequence length="141" mass="15580">MTIRLRPHHLLCMLTYVGKGYSPAFTANYDKVVARLVAGEDIMIHEGPDDICQPLLETHEPHCLRDSIVERDAKAAHDVGQLLGQSLQAGNVIALDGLVLERFRTAFMNGATRSACTGCEWFDLCSTVSETGYLETRLNLC</sequence>
<keyword evidence="2" id="KW-1185">Reference proteome</keyword>
<dbReference type="KEGG" id="pht:BLM14_01485"/>
<dbReference type="EMBL" id="MZMT01000020">
    <property type="protein sequence ID" value="PIO45416.1"/>
    <property type="molecule type" value="Genomic_DNA"/>
</dbReference>
<dbReference type="InterPro" id="IPR009702">
    <property type="entry name" value="DUF1284"/>
</dbReference>
<evidence type="ECO:0000313" key="2">
    <source>
        <dbReference type="Proteomes" id="UP000232163"/>
    </source>
</evidence>
<dbReference type="AlphaFoldDB" id="A0A2N9W0Z8"/>
<comment type="caution">
    <text evidence="1">The sequence shown here is derived from an EMBL/GenBank/DDBJ whole genome shotgun (WGS) entry which is preliminary data.</text>
</comment>
<dbReference type="OrthoDB" id="6195504at2"/>
<dbReference type="Pfam" id="PF06935">
    <property type="entry name" value="DUF1284"/>
    <property type="match status" value="1"/>
</dbReference>
<gene>
    <name evidence="1" type="ORF">B5P45_08100</name>
</gene>
<protein>
    <submittedName>
        <fullName evidence="1">2Fe-2S ferredoxin</fullName>
    </submittedName>
</protein>
<organism evidence="1 2">
    <name type="scientific">Phyllobacterium zundukense</name>
    <dbReference type="NCBI Taxonomy" id="1867719"/>
    <lineage>
        <taxon>Bacteria</taxon>
        <taxon>Pseudomonadati</taxon>
        <taxon>Pseudomonadota</taxon>
        <taxon>Alphaproteobacteria</taxon>
        <taxon>Hyphomicrobiales</taxon>
        <taxon>Phyllobacteriaceae</taxon>
        <taxon>Phyllobacterium</taxon>
    </lineage>
</organism>